<evidence type="ECO:0000256" key="3">
    <source>
        <dbReference type="PIRSR" id="PIRSR001434-2"/>
    </source>
</evidence>
<keyword evidence="5" id="KW-0808">Transferase</keyword>
<dbReference type="InterPro" id="IPR015422">
    <property type="entry name" value="PyrdxlP-dep_Trfase_small"/>
</dbReference>
<accession>A0A433QS14</accession>
<feature type="modified residue" description="N6-(pyridoxal phosphate)lysine" evidence="3">
    <location>
        <position position="226"/>
    </location>
</feature>
<dbReference type="PANTHER" id="PTHR11808:SF35">
    <property type="entry name" value="CYSTATHIONINE GAMMA-SYNTHASE (AFU_ORTHOLOGUE AFUA_7G01590)"/>
    <property type="match status" value="1"/>
</dbReference>
<dbReference type="PIRSF" id="PIRSF001434">
    <property type="entry name" value="CGS"/>
    <property type="match status" value="1"/>
</dbReference>
<keyword evidence="6" id="KW-1185">Reference proteome</keyword>
<comment type="caution">
    <text evidence="5">The sequence shown here is derived from an EMBL/GenBank/DDBJ whole genome shotgun (WGS) entry which is preliminary data.</text>
</comment>
<proteinExistence type="inferred from homology"/>
<dbReference type="GO" id="GO:0030170">
    <property type="term" value="F:pyridoxal phosphate binding"/>
    <property type="evidence" value="ECO:0007669"/>
    <property type="project" value="InterPro"/>
</dbReference>
<organism evidence="5 6">
    <name type="scientific">Jimgerdemannia flammicorona</name>
    <dbReference type="NCBI Taxonomy" id="994334"/>
    <lineage>
        <taxon>Eukaryota</taxon>
        <taxon>Fungi</taxon>
        <taxon>Fungi incertae sedis</taxon>
        <taxon>Mucoromycota</taxon>
        <taxon>Mucoromycotina</taxon>
        <taxon>Endogonomycetes</taxon>
        <taxon>Endogonales</taxon>
        <taxon>Endogonaceae</taxon>
        <taxon>Jimgerdemannia</taxon>
    </lineage>
</organism>
<dbReference type="InterPro" id="IPR015421">
    <property type="entry name" value="PyrdxlP-dep_Trfase_major"/>
</dbReference>
<evidence type="ECO:0000313" key="5">
    <source>
        <dbReference type="EMBL" id="RUS32576.1"/>
    </source>
</evidence>
<dbReference type="GO" id="GO:0016740">
    <property type="term" value="F:transferase activity"/>
    <property type="evidence" value="ECO:0007669"/>
    <property type="project" value="UniProtKB-KW"/>
</dbReference>
<evidence type="ECO:0000313" key="6">
    <source>
        <dbReference type="Proteomes" id="UP000274822"/>
    </source>
</evidence>
<dbReference type="Pfam" id="PF01053">
    <property type="entry name" value="Cys_Met_Meta_PP"/>
    <property type="match status" value="2"/>
</dbReference>
<dbReference type="SUPFAM" id="SSF53383">
    <property type="entry name" value="PLP-dependent transferases"/>
    <property type="match status" value="1"/>
</dbReference>
<sequence>MVTPLLSELASFDKSFSTLSLHADAHLADSSDIAPAIGVSTTFRFPDPDVTHRHGEGLNGEKHHIYSRESTNNRDRLEIVLGTLNEGHSVTYASGLAAGFAAVIHLRPNRVAIRGGYHGTHGFLKEIIDIDSPLLSGDLVWLESPHNPDGLIFGKRLMSRSWVPRAYLCLTPPTFANRDPHPDIAHYVERSHAVGAKVLVDATFAPPPLQYPFRLGVDVIMHSTTKYFSGHSDGLGGLLVVRSKEEADEVVMAVYSFLLHYRESYGNRSVHVHWRHRIFSHDEPQLRLDRTYTGSVLGSLETWLLLRSASDHKEHDGIPAHSIHSVLHSSLQHYPQGWDVEKQHPGGHGATFSVLVTRLLPMSFCLMQPATSLGAIESLIEWRYPVDPTIDQRLVRVSVGLEDLEDLKEDWRRALKKVIQEAGTETGGYFWEKAGTGGEVEYLPPL</sequence>
<evidence type="ECO:0000256" key="2">
    <source>
        <dbReference type="ARBA" id="ARBA00022898"/>
    </source>
</evidence>
<gene>
    <name evidence="5" type="ORF">BC938DRAFT_475053</name>
</gene>
<comment type="similarity">
    <text evidence="4">Belongs to the trans-sulfuration enzymes family.</text>
</comment>
<dbReference type="EMBL" id="RBNJ01001964">
    <property type="protein sequence ID" value="RUS32576.1"/>
    <property type="molecule type" value="Genomic_DNA"/>
</dbReference>
<dbReference type="GO" id="GO:0005737">
    <property type="term" value="C:cytoplasm"/>
    <property type="evidence" value="ECO:0007669"/>
    <property type="project" value="TreeGrafter"/>
</dbReference>
<dbReference type="InterPro" id="IPR054542">
    <property type="entry name" value="Cys_met_metab_PP"/>
</dbReference>
<dbReference type="GO" id="GO:0019346">
    <property type="term" value="P:transsulfuration"/>
    <property type="evidence" value="ECO:0007669"/>
    <property type="project" value="InterPro"/>
</dbReference>
<dbReference type="InterPro" id="IPR000277">
    <property type="entry name" value="Cys/Met-Metab_PyrdxlP-dep_enz"/>
</dbReference>
<protein>
    <submittedName>
        <fullName evidence="5">Pyridoxal phosphate-dependent transferase</fullName>
    </submittedName>
</protein>
<dbReference type="InterPro" id="IPR015424">
    <property type="entry name" value="PyrdxlP-dep_Trfase"/>
</dbReference>
<reference evidence="5 6" key="1">
    <citation type="journal article" date="2018" name="New Phytol.">
        <title>Phylogenomics of Endogonaceae and evolution of mycorrhizas within Mucoromycota.</title>
        <authorList>
            <person name="Chang Y."/>
            <person name="Desiro A."/>
            <person name="Na H."/>
            <person name="Sandor L."/>
            <person name="Lipzen A."/>
            <person name="Clum A."/>
            <person name="Barry K."/>
            <person name="Grigoriev I.V."/>
            <person name="Martin F.M."/>
            <person name="Stajich J.E."/>
            <person name="Smith M.E."/>
            <person name="Bonito G."/>
            <person name="Spatafora J.W."/>
        </authorList>
    </citation>
    <scope>NUCLEOTIDE SEQUENCE [LARGE SCALE GENOMIC DNA]</scope>
    <source>
        <strain evidence="5 6">AD002</strain>
    </source>
</reference>
<dbReference type="PROSITE" id="PS00868">
    <property type="entry name" value="CYS_MET_METAB_PP"/>
    <property type="match status" value="1"/>
</dbReference>
<name>A0A433QS14_9FUNG</name>
<dbReference type="Gene3D" id="3.40.640.10">
    <property type="entry name" value="Type I PLP-dependent aspartate aminotransferase-like (Major domain)"/>
    <property type="match status" value="2"/>
</dbReference>
<keyword evidence="2 3" id="KW-0663">Pyridoxal phosphate</keyword>
<dbReference type="Gene3D" id="3.90.1150.10">
    <property type="entry name" value="Aspartate Aminotransferase, domain 1"/>
    <property type="match status" value="1"/>
</dbReference>
<dbReference type="AlphaFoldDB" id="A0A433QS14"/>
<comment type="cofactor">
    <cofactor evidence="1 4">
        <name>pyridoxal 5'-phosphate</name>
        <dbReference type="ChEBI" id="CHEBI:597326"/>
    </cofactor>
</comment>
<dbReference type="PANTHER" id="PTHR11808">
    <property type="entry name" value="TRANS-SULFURATION ENZYME FAMILY MEMBER"/>
    <property type="match status" value="1"/>
</dbReference>
<dbReference type="Proteomes" id="UP000274822">
    <property type="component" value="Unassembled WGS sequence"/>
</dbReference>
<evidence type="ECO:0000256" key="4">
    <source>
        <dbReference type="RuleBase" id="RU362118"/>
    </source>
</evidence>
<evidence type="ECO:0000256" key="1">
    <source>
        <dbReference type="ARBA" id="ARBA00001933"/>
    </source>
</evidence>
<dbReference type="GO" id="GO:0016846">
    <property type="term" value="F:carbon-sulfur lyase activity"/>
    <property type="evidence" value="ECO:0007669"/>
    <property type="project" value="TreeGrafter"/>
</dbReference>